<dbReference type="EMBL" id="JAFBBZ010000001">
    <property type="protein sequence ID" value="MBM7509830.1"/>
    <property type="molecule type" value="Genomic_DNA"/>
</dbReference>
<accession>A0ABS2MF62</accession>
<dbReference type="InterPro" id="IPR004474">
    <property type="entry name" value="LytR_CpsA_psr"/>
</dbReference>
<organism evidence="3 4">
    <name type="scientific">Nocardioides salarius</name>
    <dbReference type="NCBI Taxonomy" id="374513"/>
    <lineage>
        <taxon>Bacteria</taxon>
        <taxon>Bacillati</taxon>
        <taxon>Actinomycetota</taxon>
        <taxon>Actinomycetes</taxon>
        <taxon>Propionibacteriales</taxon>
        <taxon>Nocardioidaceae</taxon>
        <taxon>Nocardioides</taxon>
    </lineage>
</organism>
<dbReference type="PANTHER" id="PTHR33392:SF6">
    <property type="entry name" value="POLYISOPRENYL-TEICHOIC ACID--PEPTIDOGLYCAN TEICHOIC ACID TRANSFERASE TAGU"/>
    <property type="match status" value="1"/>
</dbReference>
<comment type="similarity">
    <text evidence="1">Belongs to the LytR/CpsA/Psr (LCP) family.</text>
</comment>
<dbReference type="NCBIfam" id="TIGR00350">
    <property type="entry name" value="lytR_cpsA_psr"/>
    <property type="match status" value="1"/>
</dbReference>
<dbReference type="Proteomes" id="UP000732378">
    <property type="component" value="Unassembled WGS sequence"/>
</dbReference>
<evidence type="ECO:0000313" key="4">
    <source>
        <dbReference type="Proteomes" id="UP000732378"/>
    </source>
</evidence>
<evidence type="ECO:0000259" key="2">
    <source>
        <dbReference type="Pfam" id="PF03816"/>
    </source>
</evidence>
<dbReference type="PANTHER" id="PTHR33392">
    <property type="entry name" value="POLYISOPRENYL-TEICHOIC ACID--PEPTIDOGLYCAN TEICHOIC ACID TRANSFERASE TAGU"/>
    <property type="match status" value="1"/>
</dbReference>
<proteinExistence type="inferred from homology"/>
<keyword evidence="4" id="KW-1185">Reference proteome</keyword>
<protein>
    <submittedName>
        <fullName evidence="3">LCP family protein required for cell wall assembly</fullName>
    </submittedName>
</protein>
<evidence type="ECO:0000313" key="3">
    <source>
        <dbReference type="EMBL" id="MBM7509830.1"/>
    </source>
</evidence>
<dbReference type="Pfam" id="PF03816">
    <property type="entry name" value="LytR_cpsA_psr"/>
    <property type="match status" value="1"/>
</dbReference>
<dbReference type="Gene3D" id="3.40.630.190">
    <property type="entry name" value="LCP protein"/>
    <property type="match status" value="1"/>
</dbReference>
<reference evidence="3 4" key="1">
    <citation type="submission" date="2021-01" db="EMBL/GenBank/DDBJ databases">
        <title>Sequencing the genomes of 1000 actinobacteria strains.</title>
        <authorList>
            <person name="Klenk H.-P."/>
        </authorList>
    </citation>
    <scope>NUCLEOTIDE SEQUENCE [LARGE SCALE GENOMIC DNA]</scope>
    <source>
        <strain evidence="3 4">DSM 18239</strain>
    </source>
</reference>
<comment type="caution">
    <text evidence="3">The sequence shown here is derived from an EMBL/GenBank/DDBJ whole genome shotgun (WGS) entry which is preliminary data.</text>
</comment>
<sequence>MTTTTTTTTTARRRTRAGRGLRTALLGTVLAGTALVVPPPEVAPGDVALVKAQRSGAVDLSPDVVWILAVGSDARPGQSMTRSRGDALQMVGIDTRTGAASAIGIPRDSFVPIPGHSANRVNAAMVLGGPELLGRTVGAMVGVQPDYVMVTRFPFFEDLVDDIGGITVTNPRRFSDSSLKPEGFAQGRIRLNGYGAMAFSRIRKTLAGGDFARSANQQRVLRGIGAEIRAKADRPGFVERGVLSVVQHMDTDLGPGELFRLARAVARVDPARITTCVVGGAVATIRGMSVVRPNLTQARRLGAAARGDATLPPGC</sequence>
<feature type="domain" description="Cell envelope-related transcriptional attenuator" evidence="2">
    <location>
        <begin position="85"/>
        <end position="226"/>
    </location>
</feature>
<evidence type="ECO:0000256" key="1">
    <source>
        <dbReference type="ARBA" id="ARBA00006068"/>
    </source>
</evidence>
<dbReference type="InterPro" id="IPR050922">
    <property type="entry name" value="LytR/CpsA/Psr_CW_biosynth"/>
</dbReference>
<gene>
    <name evidence="3" type="ORF">JOE61_003644</name>
</gene>
<name>A0ABS2MF62_9ACTN</name>
<dbReference type="RefSeq" id="WP_193667514.1">
    <property type="nucleotide sequence ID" value="NZ_JACDTV010000002.1"/>
</dbReference>